<name>E6QLF2_9ZZZZ</name>
<evidence type="ECO:0000313" key="1">
    <source>
        <dbReference type="EMBL" id="CBI08072.1"/>
    </source>
</evidence>
<protein>
    <submittedName>
        <fullName evidence="1">Uncharacterized protein</fullName>
    </submittedName>
</protein>
<dbReference type="EMBL" id="CABQ01000180">
    <property type="protein sequence ID" value="CBI08072.1"/>
    <property type="molecule type" value="Genomic_DNA"/>
</dbReference>
<accession>E6QLF2</accession>
<sequence>MRIGVIVSTATSYYVQERKMLALDCEGDMGRHYSTILLRLPERNRLP</sequence>
<proteinExistence type="predicted"/>
<reference evidence="1" key="1">
    <citation type="submission" date="2009-10" db="EMBL/GenBank/DDBJ databases">
        <title>Diversity of trophic interactions inside an arsenic-rich microbial ecosystem.</title>
        <authorList>
            <person name="Bertin P.N."/>
            <person name="Heinrich-Salmeron A."/>
            <person name="Pelletier E."/>
            <person name="Goulhen-Chollet F."/>
            <person name="Arsene-Ploetze F."/>
            <person name="Gallien S."/>
            <person name="Calteau A."/>
            <person name="Vallenet D."/>
            <person name="Casiot C."/>
            <person name="Chane-Woon-Ming B."/>
            <person name="Giloteaux L."/>
            <person name="Barakat M."/>
            <person name="Bonnefoy V."/>
            <person name="Bruneel O."/>
            <person name="Chandler M."/>
            <person name="Cleiss J."/>
            <person name="Duran R."/>
            <person name="Elbaz-Poulichet F."/>
            <person name="Fonknechten N."/>
            <person name="Lauga B."/>
            <person name="Mornico D."/>
            <person name="Ortet P."/>
            <person name="Schaeffer C."/>
            <person name="Siguier P."/>
            <person name="Alexander Thil Smith A."/>
            <person name="Van Dorsselaer A."/>
            <person name="Weissenbach J."/>
            <person name="Medigue C."/>
            <person name="Le Paslier D."/>
        </authorList>
    </citation>
    <scope>NUCLEOTIDE SEQUENCE</scope>
</reference>
<organism evidence="1">
    <name type="scientific">mine drainage metagenome</name>
    <dbReference type="NCBI Taxonomy" id="410659"/>
    <lineage>
        <taxon>unclassified sequences</taxon>
        <taxon>metagenomes</taxon>
        <taxon>ecological metagenomes</taxon>
    </lineage>
</organism>
<comment type="caution">
    <text evidence="1">The sequence shown here is derived from an EMBL/GenBank/DDBJ whole genome shotgun (WGS) entry which is preliminary data.</text>
</comment>
<dbReference type="AlphaFoldDB" id="E6QLF2"/>
<gene>
    <name evidence="1" type="ORF">CARN6_1501</name>
</gene>